<dbReference type="RefSeq" id="WP_230275377.1">
    <property type="nucleotide sequence ID" value="NZ_JAJKFW010000025.1"/>
</dbReference>
<proteinExistence type="predicted"/>
<sequence length="383" mass="43307">MFAWKDPFFRQLFSTLLLGSVMTVPAWTQSPDGNQSVEQDSNATIVLTSEMADQWAELVLHGVDTEFPNKLSLVYSNADQIGTPKEHFPAFYGCFDWHSSVHGHWVLVRLLKLHPEMESASRIRATLSRHLKKENLEQETEFFARDENKTFERMYGWAWFLRLAMELETFEDDDAKRWRASLAPLESLLVQRIQAYLPLLTFPIRTGQHPDTGFALGQVLDYAKLHGLTDLEALVVERATDFYSKDVAYPLAYEPSGHDFFSSGWNEADLMRRVLPAPEFANWLTKLMPDLVRQLGDGTVAPVGVSDLTDGKLVHLAGLNLNRAWCLQSVAEHLPDSDPRVPLLRRSAADHLTAGLSYINSGHYEGDHWLATFGLYTISGAGR</sequence>
<accession>A0ABS8NL08</accession>
<dbReference type="InterPro" id="IPR021365">
    <property type="entry name" value="DUF2891"/>
</dbReference>
<keyword evidence="2" id="KW-1185">Reference proteome</keyword>
<comment type="caution">
    <text evidence="1">The sequence shown here is derived from an EMBL/GenBank/DDBJ whole genome shotgun (WGS) entry which is preliminary data.</text>
</comment>
<name>A0ABS8NL08_9BACT</name>
<protein>
    <submittedName>
        <fullName evidence="1">DUF2891 domain-containing protein</fullName>
    </submittedName>
</protein>
<dbReference type="EMBL" id="JAJKFW010000025">
    <property type="protein sequence ID" value="MCC9644238.1"/>
    <property type="molecule type" value="Genomic_DNA"/>
</dbReference>
<evidence type="ECO:0000313" key="2">
    <source>
        <dbReference type="Proteomes" id="UP001430306"/>
    </source>
</evidence>
<evidence type="ECO:0000313" key="1">
    <source>
        <dbReference type="EMBL" id="MCC9644238.1"/>
    </source>
</evidence>
<dbReference type="Pfam" id="PF11199">
    <property type="entry name" value="DUF2891"/>
    <property type="match status" value="1"/>
</dbReference>
<organism evidence="1 2">
    <name type="scientific">Rhodopirellula halodulae</name>
    <dbReference type="NCBI Taxonomy" id="2894198"/>
    <lineage>
        <taxon>Bacteria</taxon>
        <taxon>Pseudomonadati</taxon>
        <taxon>Planctomycetota</taxon>
        <taxon>Planctomycetia</taxon>
        <taxon>Pirellulales</taxon>
        <taxon>Pirellulaceae</taxon>
        <taxon>Rhodopirellula</taxon>
    </lineage>
</organism>
<reference evidence="1" key="1">
    <citation type="submission" date="2021-11" db="EMBL/GenBank/DDBJ databases">
        <title>Genome sequence.</title>
        <authorList>
            <person name="Sun Q."/>
        </authorList>
    </citation>
    <scope>NUCLEOTIDE SEQUENCE</scope>
    <source>
        <strain evidence="1">JC740</strain>
    </source>
</reference>
<gene>
    <name evidence="1" type="ORF">LOC71_18330</name>
</gene>
<dbReference type="Proteomes" id="UP001430306">
    <property type="component" value="Unassembled WGS sequence"/>
</dbReference>